<keyword evidence="2" id="KW-1185">Reference proteome</keyword>
<dbReference type="InterPro" id="IPR023393">
    <property type="entry name" value="START-like_dom_sf"/>
</dbReference>
<proteinExistence type="predicted"/>
<evidence type="ECO:0008006" key="3">
    <source>
        <dbReference type="Google" id="ProtNLM"/>
    </source>
</evidence>
<dbReference type="Gene3D" id="3.30.530.20">
    <property type="match status" value="1"/>
</dbReference>
<accession>A0ABN3DBP2</accession>
<organism evidence="1 2">
    <name type="scientific">Streptomyces indiaensis</name>
    <dbReference type="NCBI Taxonomy" id="284033"/>
    <lineage>
        <taxon>Bacteria</taxon>
        <taxon>Bacillati</taxon>
        <taxon>Actinomycetota</taxon>
        <taxon>Actinomycetes</taxon>
        <taxon>Kitasatosporales</taxon>
        <taxon>Streptomycetaceae</taxon>
        <taxon>Streptomyces</taxon>
    </lineage>
</organism>
<dbReference type="EMBL" id="BAAART010000041">
    <property type="protein sequence ID" value="GAA2226579.1"/>
    <property type="molecule type" value="Genomic_DNA"/>
</dbReference>
<dbReference type="InterPro" id="IPR019587">
    <property type="entry name" value="Polyketide_cyclase/dehydratase"/>
</dbReference>
<evidence type="ECO:0000313" key="1">
    <source>
        <dbReference type="EMBL" id="GAA2226579.1"/>
    </source>
</evidence>
<protein>
    <recommendedName>
        <fullName evidence="3">Polyketide cyclase / dehydrase and lipid transport</fullName>
    </recommendedName>
</protein>
<name>A0ABN3DBP2_9ACTN</name>
<gene>
    <name evidence="1" type="ORF">GCM10010104_18520</name>
</gene>
<dbReference type="Pfam" id="PF10604">
    <property type="entry name" value="Polyketide_cyc2"/>
    <property type="match status" value="1"/>
</dbReference>
<evidence type="ECO:0000313" key="2">
    <source>
        <dbReference type="Proteomes" id="UP001501474"/>
    </source>
</evidence>
<comment type="caution">
    <text evidence="1">The sequence shown here is derived from an EMBL/GenBank/DDBJ whole genome shotgun (WGS) entry which is preliminary data.</text>
</comment>
<reference evidence="1 2" key="1">
    <citation type="journal article" date="2019" name="Int. J. Syst. Evol. Microbiol.">
        <title>The Global Catalogue of Microorganisms (GCM) 10K type strain sequencing project: providing services to taxonomists for standard genome sequencing and annotation.</title>
        <authorList>
            <consortium name="The Broad Institute Genomics Platform"/>
            <consortium name="The Broad Institute Genome Sequencing Center for Infectious Disease"/>
            <person name="Wu L."/>
            <person name="Ma J."/>
        </authorList>
    </citation>
    <scope>NUCLEOTIDE SEQUENCE [LARGE SCALE GENOMIC DNA]</scope>
    <source>
        <strain evidence="1 2">JCM 3053</strain>
    </source>
</reference>
<sequence length="166" mass="18824">MGDQSGTMQMYLPKEAIMAIIRESIDVDRRPEEVYQYVMDAGHMPEWQLSAVSAERLDEGPVGIGSKVRVTRHVGRRVMPMTMEVTEYDPPHSWGMRGVDGPVRAQVHGEVEPYDEGRRSHVTIDIDFEGHGMGKVLVPLVVRPQVRKELPRNEQLLKDRLEHTAG</sequence>
<dbReference type="Proteomes" id="UP001501474">
    <property type="component" value="Unassembled WGS sequence"/>
</dbReference>
<dbReference type="SUPFAM" id="SSF55961">
    <property type="entry name" value="Bet v1-like"/>
    <property type="match status" value="1"/>
</dbReference>